<dbReference type="Proteomes" id="UP001341297">
    <property type="component" value="Unassembled WGS sequence"/>
</dbReference>
<accession>A0A0T6BR17</accession>
<reference evidence="2" key="2">
    <citation type="submission" date="2015-10" db="EMBL/GenBank/DDBJ databases">
        <authorList>
            <person name="Gilbert D.G."/>
        </authorList>
    </citation>
    <scope>NUCLEOTIDE SEQUENCE</scope>
    <source>
        <strain evidence="2">GO-13</strain>
    </source>
</reference>
<evidence type="ECO:0000313" key="2">
    <source>
        <dbReference type="EMBL" id="KRT94014.1"/>
    </source>
</evidence>
<dbReference type="EMBL" id="LECW02000014">
    <property type="protein sequence ID" value="KRT94014.1"/>
    <property type="molecule type" value="Genomic_DNA"/>
</dbReference>
<dbReference type="InterPro" id="IPR006528">
    <property type="entry name" value="Phage_head_morphogenesis_dom"/>
</dbReference>
<organism evidence="2 4">
    <name type="scientific">Bacillus glycinifermentans</name>
    <dbReference type="NCBI Taxonomy" id="1664069"/>
    <lineage>
        <taxon>Bacteria</taxon>
        <taxon>Bacillati</taxon>
        <taxon>Bacillota</taxon>
        <taxon>Bacilli</taxon>
        <taxon>Bacillales</taxon>
        <taxon>Bacillaceae</taxon>
        <taxon>Bacillus</taxon>
    </lineage>
</organism>
<reference evidence="2 4" key="1">
    <citation type="journal article" date="2015" name="Int. J. Syst. Evol. Microbiol.">
        <title>Bacillus glycinifermentans sp. nov., isolated from fermented soybean paste.</title>
        <authorList>
            <person name="Kim S.J."/>
            <person name="Dunlap C.A."/>
            <person name="Kwon S.W."/>
            <person name="Rooney A.P."/>
        </authorList>
    </citation>
    <scope>NUCLEOTIDE SEQUENCE [LARGE SCALE GENOMIC DNA]</scope>
    <source>
        <strain evidence="2 4">GO-13</strain>
    </source>
</reference>
<reference evidence="3 5" key="3">
    <citation type="submission" date="2023-03" db="EMBL/GenBank/DDBJ databases">
        <title>Agriculturally important microbes genome sequencing.</title>
        <authorList>
            <person name="Dunlap C."/>
        </authorList>
    </citation>
    <scope>NUCLEOTIDE SEQUENCE [LARGE SCALE GENOMIC DNA]</scope>
    <source>
        <strain evidence="3 5">CBP-3203</strain>
    </source>
</reference>
<dbReference type="Pfam" id="PF04233">
    <property type="entry name" value="Phage_Mu_F"/>
    <property type="match status" value="1"/>
</dbReference>
<comment type="caution">
    <text evidence="2">The sequence shown here is derived from an EMBL/GenBank/DDBJ whole genome shotgun (WGS) entry which is preliminary data.</text>
</comment>
<proteinExistence type="predicted"/>
<dbReference type="EMBL" id="JARRTL010000031">
    <property type="protein sequence ID" value="MEC0487399.1"/>
    <property type="molecule type" value="Genomic_DNA"/>
</dbReference>
<feature type="domain" description="Phage head morphogenesis" evidence="1">
    <location>
        <begin position="146"/>
        <end position="265"/>
    </location>
</feature>
<evidence type="ECO:0000313" key="4">
    <source>
        <dbReference type="Proteomes" id="UP000036168"/>
    </source>
</evidence>
<evidence type="ECO:0000313" key="5">
    <source>
        <dbReference type="Proteomes" id="UP001341297"/>
    </source>
</evidence>
<dbReference type="Proteomes" id="UP000036168">
    <property type="component" value="Unassembled WGS sequence"/>
</dbReference>
<keyword evidence="5" id="KW-1185">Reference proteome</keyword>
<evidence type="ECO:0000259" key="1">
    <source>
        <dbReference type="Pfam" id="PF04233"/>
    </source>
</evidence>
<dbReference type="AlphaFoldDB" id="A0A0T6BR17"/>
<dbReference type="STRING" id="1664069.BGLY_3336"/>
<evidence type="ECO:0000313" key="3">
    <source>
        <dbReference type="EMBL" id="MEC0487399.1"/>
    </source>
</evidence>
<dbReference type="RefSeq" id="WP_048356101.1">
    <property type="nucleotide sequence ID" value="NZ_JARRTL010000031.1"/>
</dbReference>
<protein>
    <submittedName>
        <fullName evidence="2">Phage head morphogenesis protein</fullName>
    </submittedName>
    <submittedName>
        <fullName evidence="3">Phage minor head protein</fullName>
    </submittedName>
</protein>
<dbReference type="OrthoDB" id="9151105at2"/>
<name>A0A0T6BR17_9BACI</name>
<sequence>MNQNDIDKYLDDMITEDAKKIDVVFAERLKEINQQIALLYAKYSTNGQLTMADLNKYNRLKKEMERMTEESSKAFKTILTIVEALAAKQFLENYMRSAYLYEMEAAVNLGFSIPTTEVIRQAILNPIAELTLSAIYKRHRDDYVRQIQISIAQGIQAGEDYSKIAKRIEKNTEFARRKARDVARTEVHRVQVLGRLKSAEKASKKSKLEKMWNATLDLKTRAGHRKLDGKTVKPTGLFKSIYGGVGPAPGHMHNPKDDINCRCTIAFKVNGVLPDTRRARKDGAGSGETIPYQTYEEWYKSIEEKSK</sequence>
<gene>
    <name evidence="2" type="ORF">AB447_215315</name>
    <name evidence="3" type="ORF">P8828_21850</name>
</gene>